<gene>
    <name evidence="1" type="ORF">Bca52824_057474</name>
</gene>
<reference evidence="1 2" key="1">
    <citation type="submission" date="2020-02" db="EMBL/GenBank/DDBJ databases">
        <authorList>
            <person name="Ma Q."/>
            <person name="Huang Y."/>
            <person name="Song X."/>
            <person name="Pei D."/>
        </authorList>
    </citation>
    <scope>NUCLEOTIDE SEQUENCE [LARGE SCALE GENOMIC DNA]</scope>
    <source>
        <strain evidence="1">Sxm20200214</strain>
        <tissue evidence="1">Leaf</tissue>
    </source>
</reference>
<evidence type="ECO:0000313" key="1">
    <source>
        <dbReference type="EMBL" id="KAG2274919.1"/>
    </source>
</evidence>
<comment type="caution">
    <text evidence="1">The sequence shown here is derived from an EMBL/GenBank/DDBJ whole genome shotgun (WGS) entry which is preliminary data.</text>
</comment>
<dbReference type="Proteomes" id="UP000886595">
    <property type="component" value="Unassembled WGS sequence"/>
</dbReference>
<dbReference type="AlphaFoldDB" id="A0A8X7UDU5"/>
<organism evidence="1 2">
    <name type="scientific">Brassica carinata</name>
    <name type="common">Ethiopian mustard</name>
    <name type="synonym">Abyssinian cabbage</name>
    <dbReference type="NCBI Taxonomy" id="52824"/>
    <lineage>
        <taxon>Eukaryota</taxon>
        <taxon>Viridiplantae</taxon>
        <taxon>Streptophyta</taxon>
        <taxon>Embryophyta</taxon>
        <taxon>Tracheophyta</taxon>
        <taxon>Spermatophyta</taxon>
        <taxon>Magnoliopsida</taxon>
        <taxon>eudicotyledons</taxon>
        <taxon>Gunneridae</taxon>
        <taxon>Pentapetalae</taxon>
        <taxon>rosids</taxon>
        <taxon>malvids</taxon>
        <taxon>Brassicales</taxon>
        <taxon>Brassicaceae</taxon>
        <taxon>Brassiceae</taxon>
        <taxon>Brassica</taxon>
    </lineage>
</organism>
<proteinExistence type="predicted"/>
<keyword evidence="2" id="KW-1185">Reference proteome</keyword>
<dbReference type="EMBL" id="JAAMPC010000012">
    <property type="protein sequence ID" value="KAG2274919.1"/>
    <property type="molecule type" value="Genomic_DNA"/>
</dbReference>
<accession>A0A8X7UDU5</accession>
<protein>
    <submittedName>
        <fullName evidence="1">Uncharacterized protein</fullName>
    </submittedName>
</protein>
<name>A0A8X7UDU5_BRACI</name>
<evidence type="ECO:0000313" key="2">
    <source>
        <dbReference type="Proteomes" id="UP000886595"/>
    </source>
</evidence>
<sequence>MVDVKHGNQTPLWSSFHRLMDLMEMRGGTDLGIHKHSLVGDVIVNRIEDARQTLHERGNSLE</sequence>